<feature type="transmembrane region" description="Helical" evidence="1">
    <location>
        <begin position="208"/>
        <end position="230"/>
    </location>
</feature>
<protein>
    <recommendedName>
        <fullName evidence="2">Phosphatidic acid phosphatase type 2/haloperoxidase domain-containing protein</fullName>
    </recommendedName>
</protein>
<keyword evidence="4" id="KW-1185">Reference proteome</keyword>
<keyword evidence="1" id="KW-1133">Transmembrane helix</keyword>
<keyword evidence="1" id="KW-0472">Membrane</keyword>
<dbReference type="InterPro" id="IPR036938">
    <property type="entry name" value="PAP2/HPO_sf"/>
</dbReference>
<feature type="transmembrane region" description="Helical" evidence="1">
    <location>
        <begin position="104"/>
        <end position="121"/>
    </location>
</feature>
<keyword evidence="1" id="KW-0812">Transmembrane</keyword>
<organism evidence="3 4">
    <name type="scientific">Mesosutterella multiformis</name>
    <dbReference type="NCBI Taxonomy" id="2259133"/>
    <lineage>
        <taxon>Bacteria</taxon>
        <taxon>Pseudomonadati</taxon>
        <taxon>Pseudomonadota</taxon>
        <taxon>Betaproteobacteria</taxon>
        <taxon>Burkholderiales</taxon>
        <taxon>Sutterellaceae</taxon>
        <taxon>Mesosutterella</taxon>
    </lineage>
</organism>
<dbReference type="Proteomes" id="UP000266091">
    <property type="component" value="Unassembled WGS sequence"/>
</dbReference>
<gene>
    <name evidence="3" type="ORF">MESMUL_18800</name>
</gene>
<evidence type="ECO:0000259" key="2">
    <source>
        <dbReference type="Pfam" id="PF01569"/>
    </source>
</evidence>
<reference evidence="3 4" key="1">
    <citation type="journal article" date="2018" name="Int. J. Syst. Evol. Microbiol.">
        <title>Mesosutterella multiformis gen. nov., sp. nov., a member of the family Sutterellaceae and Sutterella megalosphaeroides sp. nov., isolated from human faeces.</title>
        <authorList>
            <person name="Sakamoto M."/>
            <person name="Ikeyama N."/>
            <person name="Kunihiro T."/>
            <person name="Iino T."/>
            <person name="Yuki M."/>
            <person name="Ohkuma M."/>
        </authorList>
    </citation>
    <scope>NUCLEOTIDE SEQUENCE [LARGE SCALE GENOMIC DNA]</scope>
    <source>
        <strain evidence="3 4">4NBBH2</strain>
    </source>
</reference>
<comment type="caution">
    <text evidence="3">The sequence shown here is derived from an EMBL/GenBank/DDBJ whole genome shotgun (WGS) entry which is preliminary data.</text>
</comment>
<accession>A0A388SE37</accession>
<dbReference type="AlphaFoldDB" id="A0A388SE37"/>
<evidence type="ECO:0000313" key="4">
    <source>
        <dbReference type="Proteomes" id="UP000266091"/>
    </source>
</evidence>
<feature type="transmembrane region" description="Helical" evidence="1">
    <location>
        <begin position="157"/>
        <end position="175"/>
    </location>
</feature>
<proteinExistence type="predicted"/>
<feature type="transmembrane region" description="Helical" evidence="1">
    <location>
        <begin position="182"/>
        <end position="202"/>
    </location>
</feature>
<dbReference type="OrthoDB" id="7348799at2"/>
<evidence type="ECO:0000256" key="1">
    <source>
        <dbReference type="SAM" id="Phobius"/>
    </source>
</evidence>
<feature type="transmembrane region" description="Helical" evidence="1">
    <location>
        <begin position="12"/>
        <end position="33"/>
    </location>
</feature>
<evidence type="ECO:0000313" key="3">
    <source>
        <dbReference type="EMBL" id="GBO94526.1"/>
    </source>
</evidence>
<dbReference type="Pfam" id="PF01569">
    <property type="entry name" value="PAP2"/>
    <property type="match status" value="1"/>
</dbReference>
<feature type="transmembrane region" description="Helical" evidence="1">
    <location>
        <begin position="63"/>
        <end position="84"/>
    </location>
</feature>
<name>A0A388SE37_9BURK</name>
<feature type="domain" description="Phosphatidic acid phosphatase type 2/haloperoxidase" evidence="2">
    <location>
        <begin position="104"/>
        <end position="231"/>
    </location>
</feature>
<dbReference type="SUPFAM" id="SSF48317">
    <property type="entry name" value="Acid phosphatase/Vanadium-dependent haloperoxidase"/>
    <property type="match status" value="1"/>
</dbReference>
<dbReference type="RefSeq" id="WP_116270779.1">
    <property type="nucleotide sequence ID" value="NZ_BGZJ01000002.1"/>
</dbReference>
<dbReference type="InterPro" id="IPR000326">
    <property type="entry name" value="PAP2/HPO"/>
</dbReference>
<dbReference type="CDD" id="cd03396">
    <property type="entry name" value="PAP2_like_6"/>
    <property type="match status" value="1"/>
</dbReference>
<sequence>MPQTQKIQLAPITAWTLVKWFLIPGLILAYITLYPPHALDIALSEPFYNGTKFALNRIPVMVWIHRLFRIVPFFIGFSALYVIIQNLRNKVPPYKLGEVGNRRALYLILGMLASVFLVKFLKDTTGVYCPYAVEVFSGNAPLLSPVFSFHKNPGHCWPSGFTGTAFCCFAMYFAFRDVRPRLARGSLIFTWLFGIACSVIQVMRGEHFMSHTLATALFDWLTCALLYCVFFSKEIWQQFIVKNRAEDGGSSGGPMLREAVAPVRIEDRGDR</sequence>
<dbReference type="EMBL" id="BGZJ01000002">
    <property type="protein sequence ID" value="GBO94526.1"/>
    <property type="molecule type" value="Genomic_DNA"/>
</dbReference>